<organism evidence="15">
    <name type="scientific">Pseudo-nitzschia australis</name>
    <dbReference type="NCBI Taxonomy" id="44445"/>
    <lineage>
        <taxon>Eukaryota</taxon>
        <taxon>Sar</taxon>
        <taxon>Stramenopiles</taxon>
        <taxon>Ochrophyta</taxon>
        <taxon>Bacillariophyta</taxon>
        <taxon>Bacillariophyceae</taxon>
        <taxon>Bacillariophycidae</taxon>
        <taxon>Bacillariales</taxon>
        <taxon>Bacillariaceae</taxon>
        <taxon>Pseudo-nitzschia</taxon>
    </lineage>
</organism>
<keyword evidence="4 13" id="KW-0812">Transmembrane</keyword>
<evidence type="ECO:0000259" key="14">
    <source>
        <dbReference type="Pfam" id="PF00520"/>
    </source>
</evidence>
<feature type="transmembrane region" description="Helical" evidence="13">
    <location>
        <begin position="439"/>
        <end position="458"/>
    </location>
</feature>
<dbReference type="SUPFAM" id="SSF81324">
    <property type="entry name" value="Voltage-gated potassium channels"/>
    <property type="match status" value="4"/>
</dbReference>
<dbReference type="PANTHER" id="PTHR11537">
    <property type="entry name" value="VOLTAGE-GATED POTASSIUM CHANNEL"/>
    <property type="match status" value="1"/>
</dbReference>
<keyword evidence="7" id="KW-0630">Potassium</keyword>
<dbReference type="GO" id="GO:0005249">
    <property type="term" value="F:voltage-gated potassium channel activity"/>
    <property type="evidence" value="ECO:0007669"/>
    <property type="project" value="InterPro"/>
</dbReference>
<keyword evidence="2" id="KW-0813">Transport</keyword>
<feature type="domain" description="Ion transport" evidence="14">
    <location>
        <begin position="406"/>
        <end position="616"/>
    </location>
</feature>
<proteinExistence type="predicted"/>
<keyword evidence="5" id="KW-0631">Potassium channel</keyword>
<dbReference type="Gene3D" id="1.20.120.350">
    <property type="entry name" value="Voltage-gated potassium channels. Chain C"/>
    <property type="match status" value="1"/>
</dbReference>
<feature type="transmembrane region" description="Helical" evidence="13">
    <location>
        <begin position="111"/>
        <end position="136"/>
    </location>
</feature>
<evidence type="ECO:0000256" key="8">
    <source>
        <dbReference type="ARBA" id="ARBA00022989"/>
    </source>
</evidence>
<dbReference type="Pfam" id="PF00520">
    <property type="entry name" value="Ion_trans"/>
    <property type="match status" value="4"/>
</dbReference>
<evidence type="ECO:0000256" key="10">
    <source>
        <dbReference type="ARBA" id="ARBA00023136"/>
    </source>
</evidence>
<sequence length="1311" mass="145001">MVAGDEIGVIGEVTPLLGGSSSSDDTTAASMTTQQKVWKFLEAKTPAGALYEKCMIALILVNVLAFVLGSLFVEPYNQTLGYSWALRDSEDSICGTACDALWFGNYADNPLAFLGLGSTSLLELCTIAIFTVEYVLRVWTSSLEGYANPISFVLTDFFSWVDLASTLPFYLDAFYFRSSNVFGTTGFLRMFRLFRMMRVEGGRYDSALSLCDDVYRAQKAILGTAAFVGLTTWMSVASLYYLVERENPDMIYCGAAPDGVCDVDGDVDTSLCTFDNWGIVDCSKAGCTATEEVPEPCYNLYQSIPMASYYSLLNLFGEFPLFDQHSAGGQVVGTITAVVAVTFFALPVGIIGNGFESEIEKRRKSAVEGPIIERGVFTAGFVASGSSWAVFLYNFFFATTSKLSLVFEHLINALVVGTALTMMIDTVDELPDAYRLFQSYFEFIAVVVFTVEYVLKLYAAVNVDPLYNNNRSSSICRLWSYATGFLPLVDLLGFFPYWIVVFGFGGSIIDTSGPSGAGGTVVKALRLLRIFRFEKYTHAFTSFDDIFSRNYDVLSVTFFSSLLLWVFFGALLYMTERDNPDPEMAANYNSVPNSLWMTLLNLSGESPLAQYSVVGKIATGILGLFATAIFGIPIGILGGGFEEVVEEETEDDDRETQAPSTSQKTMTTIATPTASNTSELLGTDSERWCYDIVSGQGSSIAQAIETLIYFLIFVAISIGALQTVEGHEHDFSGIESLTVYLFTLEYIVRFIGVGADPVFSVNGTVNGFMSRLNYVFSFYSIIDLLAILPYYAALAMPESLVDQYDEYLRMARILRLLKLDKNVPSFTLIDDVIRYKWDSLKVAGYAAITLWTIFSGLIYLFEYTDSTNEIDPVPLYGSCTDDCTMMNRFRNYFDSFFFTGIHLTGDYPITTYSWPAKFVNFLMVVAAVGVVSIPSGLIANGFVDIVNSKNKAKKKEGSKEVPAASADSDAVEGDDWYEEKYRALEGVPPPNSSWGPMADKYQTAINEFLNGTKDANGKTQYTPFAFAGRVFIFTVIVANIVAVVVESVPRIDRAIGNEPRNFFDVFEVLSIAVFTLEYFSRLFCAAKNRESLYSSWVYAQTFFGIVDLLSTAPWYIEQILIANGTISESGDVGKVFRIFRIVRLLQLEDFITAFSKLDNVFRASMDVLQSCFLLALIIWIGGGSLFFIFEHNNPNFRECDDSIPLVSVSNGTDTVPGCYDFPSTAACNDYYGSGMCDQKVFVNMPNTLYMTAVFLGGEWGVSDFTWPGRILCILFCYVGIALYAIPAGTFFDKFGAILGLDGDDDEEEEEE</sequence>
<feature type="transmembrane region" description="Helical" evidence="13">
    <location>
        <begin position="1065"/>
        <end position="1084"/>
    </location>
</feature>
<comment type="subcellular location">
    <subcellularLocation>
        <location evidence="1">Membrane</location>
        <topology evidence="1">Multi-pass membrane protein</topology>
    </subcellularLocation>
</comment>
<evidence type="ECO:0000256" key="2">
    <source>
        <dbReference type="ARBA" id="ARBA00022448"/>
    </source>
</evidence>
<feature type="transmembrane region" description="Helical" evidence="13">
    <location>
        <begin position="1026"/>
        <end position="1045"/>
    </location>
</feature>
<accession>A0A7S4EPX0</accession>
<feature type="transmembrane region" description="Helical" evidence="13">
    <location>
        <begin position="553"/>
        <end position="574"/>
    </location>
</feature>
<dbReference type="GO" id="GO:0008076">
    <property type="term" value="C:voltage-gated potassium channel complex"/>
    <property type="evidence" value="ECO:0007669"/>
    <property type="project" value="InterPro"/>
</dbReference>
<dbReference type="PRINTS" id="PR00169">
    <property type="entry name" value="KCHANNEL"/>
</dbReference>
<feature type="transmembrane region" description="Helical" evidence="13">
    <location>
        <begin position="772"/>
        <end position="793"/>
    </location>
</feature>
<feature type="transmembrane region" description="Helical" evidence="13">
    <location>
        <begin position="54"/>
        <end position="73"/>
    </location>
</feature>
<evidence type="ECO:0000256" key="5">
    <source>
        <dbReference type="ARBA" id="ARBA00022826"/>
    </source>
</evidence>
<feature type="transmembrane region" description="Helical" evidence="13">
    <location>
        <begin position="376"/>
        <end position="397"/>
    </location>
</feature>
<feature type="transmembrane region" description="Helical" evidence="13">
    <location>
        <begin position="621"/>
        <end position="641"/>
    </location>
</feature>
<evidence type="ECO:0000256" key="11">
    <source>
        <dbReference type="ARBA" id="ARBA00023303"/>
    </source>
</evidence>
<evidence type="ECO:0000256" key="3">
    <source>
        <dbReference type="ARBA" id="ARBA00022538"/>
    </source>
</evidence>
<feature type="transmembrane region" description="Helical" evidence="13">
    <location>
        <begin position="331"/>
        <end position="355"/>
    </location>
</feature>
<evidence type="ECO:0000256" key="13">
    <source>
        <dbReference type="SAM" id="Phobius"/>
    </source>
</evidence>
<keyword evidence="9" id="KW-0406">Ion transport</keyword>
<feature type="domain" description="Ion transport" evidence="14">
    <location>
        <begin position="703"/>
        <end position="945"/>
    </location>
</feature>
<feature type="transmembrane region" description="Helical" evidence="13">
    <location>
        <begin position="409"/>
        <end position="427"/>
    </location>
</feature>
<evidence type="ECO:0000256" key="6">
    <source>
        <dbReference type="ARBA" id="ARBA00022882"/>
    </source>
</evidence>
<feature type="transmembrane region" description="Helical" evidence="13">
    <location>
        <begin position="143"/>
        <end position="161"/>
    </location>
</feature>
<evidence type="ECO:0000256" key="4">
    <source>
        <dbReference type="ARBA" id="ARBA00022692"/>
    </source>
</evidence>
<keyword evidence="3" id="KW-0633">Potassium transport</keyword>
<reference evidence="15" key="1">
    <citation type="submission" date="2021-01" db="EMBL/GenBank/DDBJ databases">
        <authorList>
            <person name="Corre E."/>
            <person name="Pelletier E."/>
            <person name="Niang G."/>
            <person name="Scheremetjew M."/>
            <person name="Finn R."/>
            <person name="Kale V."/>
            <person name="Holt S."/>
            <person name="Cochrane G."/>
            <person name="Meng A."/>
            <person name="Brown T."/>
            <person name="Cohen L."/>
        </authorList>
    </citation>
    <scope>NUCLEOTIDE SEQUENCE</scope>
    <source>
        <strain evidence="15">10249 10 AB</strain>
    </source>
</reference>
<dbReference type="InterPro" id="IPR027359">
    <property type="entry name" value="Volt_channel_dom_sf"/>
</dbReference>
<dbReference type="GO" id="GO:0001508">
    <property type="term" value="P:action potential"/>
    <property type="evidence" value="ECO:0007669"/>
    <property type="project" value="TreeGrafter"/>
</dbReference>
<feature type="transmembrane region" description="Helical" evidence="13">
    <location>
        <begin position="1167"/>
        <end position="1189"/>
    </location>
</feature>
<keyword evidence="8 13" id="KW-1133">Transmembrane helix</keyword>
<gene>
    <name evidence="15" type="ORF">PAUS00366_LOCUS21288</name>
</gene>
<keyword evidence="10 13" id="KW-0472">Membrane</keyword>
<dbReference type="PANTHER" id="PTHR11537:SF254">
    <property type="entry name" value="POTASSIUM VOLTAGE-GATED CHANNEL PROTEIN SHAB"/>
    <property type="match status" value="1"/>
</dbReference>
<feature type="domain" description="Ion transport" evidence="14">
    <location>
        <begin position="55"/>
        <end position="361"/>
    </location>
</feature>
<name>A0A7S4EPX0_9STRA</name>
<feature type="transmembrane region" description="Helical" evidence="13">
    <location>
        <begin position="478"/>
        <end position="500"/>
    </location>
</feature>
<feature type="transmembrane region" description="Helical" evidence="13">
    <location>
        <begin position="220"/>
        <end position="242"/>
    </location>
</feature>
<feature type="region of interest" description="Disordered" evidence="12">
    <location>
        <begin position="646"/>
        <end position="669"/>
    </location>
</feature>
<evidence type="ECO:0000313" key="15">
    <source>
        <dbReference type="EMBL" id="CAE0728504.1"/>
    </source>
</evidence>
<dbReference type="Gene3D" id="1.10.287.70">
    <property type="match status" value="4"/>
</dbReference>
<evidence type="ECO:0000256" key="9">
    <source>
        <dbReference type="ARBA" id="ARBA00023065"/>
    </source>
</evidence>
<dbReference type="EMBL" id="HBIX01032284">
    <property type="protein sequence ID" value="CAE0728504.1"/>
    <property type="molecule type" value="Transcribed_RNA"/>
</dbReference>
<feature type="transmembrane region" description="Helical" evidence="13">
    <location>
        <begin position="733"/>
        <end position="752"/>
    </location>
</feature>
<feature type="transmembrane region" description="Helical" evidence="13">
    <location>
        <begin position="700"/>
        <end position="721"/>
    </location>
</feature>
<dbReference type="InterPro" id="IPR005821">
    <property type="entry name" value="Ion_trans_dom"/>
</dbReference>
<feature type="domain" description="Ion transport" evidence="14">
    <location>
        <begin position="1030"/>
        <end position="1295"/>
    </location>
</feature>
<feature type="transmembrane region" description="Helical" evidence="13">
    <location>
        <begin position="1270"/>
        <end position="1291"/>
    </location>
</feature>
<evidence type="ECO:0000256" key="7">
    <source>
        <dbReference type="ARBA" id="ARBA00022958"/>
    </source>
</evidence>
<protein>
    <recommendedName>
        <fullName evidence="14">Ion transport domain-containing protein</fullName>
    </recommendedName>
</protein>
<keyword evidence="6" id="KW-0851">Voltage-gated channel</keyword>
<evidence type="ECO:0000256" key="1">
    <source>
        <dbReference type="ARBA" id="ARBA00004141"/>
    </source>
</evidence>
<feature type="transmembrane region" description="Helical" evidence="13">
    <location>
        <begin position="842"/>
        <end position="861"/>
    </location>
</feature>
<feature type="compositionally biased region" description="Polar residues" evidence="12">
    <location>
        <begin position="657"/>
        <end position="669"/>
    </location>
</feature>
<evidence type="ECO:0000256" key="12">
    <source>
        <dbReference type="SAM" id="MobiDB-lite"/>
    </source>
</evidence>
<keyword evidence="11" id="KW-0407">Ion channel</keyword>
<feature type="transmembrane region" description="Helical" evidence="13">
    <location>
        <begin position="921"/>
        <end position="946"/>
    </location>
</feature>
<dbReference type="InterPro" id="IPR028325">
    <property type="entry name" value="VG_K_chnl"/>
</dbReference>